<accession>A0A445MYV3</accession>
<evidence type="ECO:0000313" key="1">
    <source>
        <dbReference type="EMBL" id="SPD74603.1"/>
    </source>
</evidence>
<dbReference type="EMBL" id="OJIN01000167">
    <property type="protein sequence ID" value="SPD74603.1"/>
    <property type="molecule type" value="Genomic_DNA"/>
</dbReference>
<keyword evidence="1" id="KW-0808">Transferase</keyword>
<dbReference type="Pfam" id="PF13692">
    <property type="entry name" value="Glyco_trans_1_4"/>
    <property type="match status" value="1"/>
</dbReference>
<dbReference type="AlphaFoldDB" id="A0A445MYV3"/>
<dbReference type="Gene3D" id="3.40.50.2000">
    <property type="entry name" value="Glycogen Phosphorylase B"/>
    <property type="match status" value="1"/>
</dbReference>
<dbReference type="GO" id="GO:0016740">
    <property type="term" value="F:transferase activity"/>
    <property type="evidence" value="ECO:0007669"/>
    <property type="project" value="UniProtKB-KW"/>
</dbReference>
<reference evidence="1" key="1">
    <citation type="submission" date="2018-01" db="EMBL/GenBank/DDBJ databases">
        <authorList>
            <person name="Regsiter A."/>
            <person name="William W."/>
        </authorList>
    </citation>
    <scope>NUCLEOTIDE SEQUENCE</scope>
    <source>
        <strain evidence="1">TRIP AH-1</strain>
    </source>
</reference>
<name>A0A445MYV3_9BACT</name>
<dbReference type="SUPFAM" id="SSF53756">
    <property type="entry name" value="UDP-Glycosyltransferase/glycogen phosphorylase"/>
    <property type="match status" value="1"/>
</dbReference>
<organism evidence="1">
    <name type="scientific">uncultured Desulfobacterium sp</name>
    <dbReference type="NCBI Taxonomy" id="201089"/>
    <lineage>
        <taxon>Bacteria</taxon>
        <taxon>Pseudomonadati</taxon>
        <taxon>Thermodesulfobacteriota</taxon>
        <taxon>Desulfobacteria</taxon>
        <taxon>Desulfobacterales</taxon>
        <taxon>Desulfobacteriaceae</taxon>
        <taxon>Desulfobacterium</taxon>
        <taxon>environmental samples</taxon>
    </lineage>
</organism>
<proteinExistence type="predicted"/>
<sequence length="466" mass="51749">MKNTDLYSSYLLEKGVLSKSEKNIGYNPPARMQSDTMDVYYSRKLLIWVFQTGEPLHLDGKNVRPMRAMNIANALVQAGHKVVLWSSAFYHQEKRHRSPTSKRIRISNNLEIRLIPSMGYNGNVSVARLMDHAQLAFNLKNMLGKEKELPHAAFIGYPPVEPAAVMVSWLARRGVPTLLDVKDQWPAMFLDIVPASCRPLVRLVLSPYFYLARGAMRNATGLSTMANGFLDWALKFAGRERTEKDGVFPLTSPSCQVNDEDLKTARQWWDQRGIGKDGRPCICFVGSQSPAFDFKPVYAAARMASNSRTGCEFVICGEGSSSGKVRAMMSSLSNVHFPGWIDRPKAVALAERSYAALAPYLCKENFIMNIPNKIIDALSLGLPVLSPLQGEVAKLITEHGVGMCYGADTGKSLYDCILALMQDAALRKRISLAAHSLYLGRFSFDKVYGSLVKHLEILSCSAIALR</sequence>
<protein>
    <submittedName>
        <fullName evidence="1">Putative Glycosyltransferase-like protein</fullName>
    </submittedName>
</protein>
<gene>
    <name evidence="1" type="ORF">PITCH_A270009</name>
</gene>